<organism evidence="2 3">
    <name type="scientific">Stylosanthes scabra</name>
    <dbReference type="NCBI Taxonomy" id="79078"/>
    <lineage>
        <taxon>Eukaryota</taxon>
        <taxon>Viridiplantae</taxon>
        <taxon>Streptophyta</taxon>
        <taxon>Embryophyta</taxon>
        <taxon>Tracheophyta</taxon>
        <taxon>Spermatophyta</taxon>
        <taxon>Magnoliopsida</taxon>
        <taxon>eudicotyledons</taxon>
        <taxon>Gunneridae</taxon>
        <taxon>Pentapetalae</taxon>
        <taxon>rosids</taxon>
        <taxon>fabids</taxon>
        <taxon>Fabales</taxon>
        <taxon>Fabaceae</taxon>
        <taxon>Papilionoideae</taxon>
        <taxon>50 kb inversion clade</taxon>
        <taxon>dalbergioids sensu lato</taxon>
        <taxon>Dalbergieae</taxon>
        <taxon>Pterocarpus clade</taxon>
        <taxon>Stylosanthes</taxon>
    </lineage>
</organism>
<comment type="caution">
    <text evidence="2">The sequence shown here is derived from an EMBL/GenBank/DDBJ whole genome shotgun (WGS) entry which is preliminary data.</text>
</comment>
<evidence type="ECO:0000313" key="3">
    <source>
        <dbReference type="Proteomes" id="UP001341840"/>
    </source>
</evidence>
<reference evidence="2 3" key="1">
    <citation type="journal article" date="2023" name="Plants (Basel)">
        <title>Bridging the Gap: Combining Genomics and Transcriptomics Approaches to Understand Stylosanthes scabra, an Orphan Legume from the Brazilian Caatinga.</title>
        <authorList>
            <person name="Ferreira-Neto J.R.C."/>
            <person name="da Silva M.D."/>
            <person name="Binneck E."/>
            <person name="de Melo N.F."/>
            <person name="da Silva R.H."/>
            <person name="de Melo A.L.T.M."/>
            <person name="Pandolfi V."/>
            <person name="Bustamante F.O."/>
            <person name="Brasileiro-Vidal A.C."/>
            <person name="Benko-Iseppon A.M."/>
        </authorList>
    </citation>
    <scope>NUCLEOTIDE SEQUENCE [LARGE SCALE GENOMIC DNA]</scope>
    <source>
        <tissue evidence="2">Leaves</tissue>
    </source>
</reference>
<evidence type="ECO:0000256" key="1">
    <source>
        <dbReference type="SAM" id="MobiDB-lite"/>
    </source>
</evidence>
<keyword evidence="3" id="KW-1185">Reference proteome</keyword>
<evidence type="ECO:0000313" key="2">
    <source>
        <dbReference type="EMBL" id="MED6158156.1"/>
    </source>
</evidence>
<accession>A0ABU6UDA5</accession>
<feature type="compositionally biased region" description="Basic and acidic residues" evidence="1">
    <location>
        <begin position="79"/>
        <end position="89"/>
    </location>
</feature>
<gene>
    <name evidence="2" type="ORF">PIB30_030213</name>
</gene>
<dbReference type="EMBL" id="JASCZI010120954">
    <property type="protein sequence ID" value="MED6158156.1"/>
    <property type="molecule type" value="Genomic_DNA"/>
</dbReference>
<proteinExistence type="predicted"/>
<protein>
    <submittedName>
        <fullName evidence="2">Uncharacterized protein</fullName>
    </submittedName>
</protein>
<feature type="region of interest" description="Disordered" evidence="1">
    <location>
        <begin position="1"/>
        <end position="24"/>
    </location>
</feature>
<feature type="region of interest" description="Disordered" evidence="1">
    <location>
        <begin position="63"/>
        <end position="89"/>
    </location>
</feature>
<name>A0ABU6UDA5_9FABA</name>
<sequence>MNTAPIRGVDLTTPEHHPSLIRSTITTPSPSLLILFSQNPYQKNTTPHTSSIHHLFSPLATTASISHDETLTRRRNKIASRDTEETRRD</sequence>
<dbReference type="Proteomes" id="UP001341840">
    <property type="component" value="Unassembled WGS sequence"/>
</dbReference>